<evidence type="ECO:0000313" key="2">
    <source>
        <dbReference type="EMBL" id="RHA87886.1"/>
    </source>
</evidence>
<comment type="caution">
    <text evidence="2">The sequence shown here is derived from an EMBL/GenBank/DDBJ whole genome shotgun (WGS) entry which is preliminary data.</text>
</comment>
<organism evidence="2 3">
    <name type="scientific">Roseburia inulinivorans</name>
    <dbReference type="NCBI Taxonomy" id="360807"/>
    <lineage>
        <taxon>Bacteria</taxon>
        <taxon>Bacillati</taxon>
        <taxon>Bacillota</taxon>
        <taxon>Clostridia</taxon>
        <taxon>Lachnospirales</taxon>
        <taxon>Lachnospiraceae</taxon>
        <taxon>Roseburia</taxon>
    </lineage>
</organism>
<dbReference type="EMBL" id="QSFX01000017">
    <property type="protein sequence ID" value="RHA87886.1"/>
    <property type="molecule type" value="Genomic_DNA"/>
</dbReference>
<protein>
    <recommendedName>
        <fullName evidence="5">Type III toxin-antitoxin system ToxN/AbiQ family toxin</fullName>
    </recommendedName>
</protein>
<dbReference type="Proteomes" id="UP000283492">
    <property type="component" value="Unassembled WGS sequence"/>
</dbReference>
<name>A0A3R6H032_9FIRM</name>
<dbReference type="EMBL" id="QRTF01000032">
    <property type="protein sequence ID" value="RGQ46626.1"/>
    <property type="molecule type" value="Genomic_DNA"/>
</dbReference>
<dbReference type="InterPro" id="IPR053735">
    <property type="entry name" value="Type_III_TA_endoRNase"/>
</dbReference>
<dbReference type="Proteomes" id="UP000283738">
    <property type="component" value="Unassembled WGS sequence"/>
</dbReference>
<sequence length="156" mass="18429">MEIIQGYAYHIKDTYFDYVQDKYLLQNKESGHYRPTLYCIKDELTNLYWMIPISSQYEKFSSIRHKILEKGKPCKGIILGEFDSQNAAFLIQNMFPVTENYIDHIHTKNGNPVPVKRELQRVIRKNVKSFLALNKKGVKVTFTDITRLEQLMLNQH</sequence>
<gene>
    <name evidence="2" type="ORF">DW914_10205</name>
    <name evidence="1" type="ORF">DWY96_12815</name>
</gene>
<reference evidence="3 4" key="1">
    <citation type="submission" date="2018-08" db="EMBL/GenBank/DDBJ databases">
        <title>A genome reference for cultivated species of the human gut microbiota.</title>
        <authorList>
            <person name="Zou Y."/>
            <person name="Xue W."/>
            <person name="Luo G."/>
        </authorList>
    </citation>
    <scope>NUCLEOTIDE SEQUENCE [LARGE SCALE GENOMIC DNA]</scope>
    <source>
        <strain evidence="1 4">AF28-15</strain>
        <strain evidence="2 3">AM42-1AC</strain>
    </source>
</reference>
<dbReference type="RefSeq" id="WP_118111356.1">
    <property type="nucleotide sequence ID" value="NZ_CABJFX010000017.1"/>
</dbReference>
<dbReference type="NCBIfam" id="NF047359">
    <property type="entry name" value="CptIN"/>
    <property type="match status" value="1"/>
</dbReference>
<accession>A0A3R6H032</accession>
<evidence type="ECO:0000313" key="1">
    <source>
        <dbReference type="EMBL" id="RGQ46626.1"/>
    </source>
</evidence>
<dbReference type="Gene3D" id="3.10.129.130">
    <property type="match status" value="1"/>
</dbReference>
<evidence type="ECO:0000313" key="4">
    <source>
        <dbReference type="Proteomes" id="UP000283738"/>
    </source>
</evidence>
<evidence type="ECO:0000313" key="3">
    <source>
        <dbReference type="Proteomes" id="UP000283492"/>
    </source>
</evidence>
<proteinExistence type="predicted"/>
<dbReference type="CDD" id="cd17492">
    <property type="entry name" value="toxin_CptN"/>
    <property type="match status" value="1"/>
</dbReference>
<dbReference type="InterPro" id="IPR058108">
    <property type="entry name" value="CptIN-like"/>
</dbReference>
<dbReference type="AlphaFoldDB" id="A0A3R6H032"/>
<evidence type="ECO:0008006" key="5">
    <source>
        <dbReference type="Google" id="ProtNLM"/>
    </source>
</evidence>